<evidence type="ECO:0000256" key="3">
    <source>
        <dbReference type="ARBA" id="ARBA00022741"/>
    </source>
</evidence>
<feature type="binding site" evidence="7">
    <location>
        <position position="200"/>
    </location>
    <ligand>
        <name>L-glutamate</name>
        <dbReference type="ChEBI" id="CHEBI:29985"/>
    </ligand>
</feature>
<dbReference type="GO" id="GO:0008270">
    <property type="term" value="F:zinc ion binding"/>
    <property type="evidence" value="ECO:0007669"/>
    <property type="project" value="UniProtKB-UniRule"/>
</dbReference>
<keyword evidence="1 7" id="KW-0436">Ligase</keyword>
<keyword evidence="8" id="KW-0648">Protein biosynthesis</keyword>
<feature type="binding site" evidence="7">
    <location>
        <begin position="10"/>
        <end position="14"/>
    </location>
    <ligand>
        <name>L-glutamate</name>
        <dbReference type="ChEBI" id="CHEBI:29985"/>
    </ligand>
</feature>
<evidence type="ECO:0000313" key="11">
    <source>
        <dbReference type="Proteomes" id="UP000078250"/>
    </source>
</evidence>
<name>A0AAJ3LUJ5_PROHU</name>
<dbReference type="NCBIfam" id="NF004314">
    <property type="entry name" value="PRK05710.1-3"/>
    <property type="match status" value="1"/>
</dbReference>
<dbReference type="AlphaFoldDB" id="A0AAJ3LUJ5"/>
<dbReference type="FunFam" id="3.40.50.620:FF:000093">
    <property type="entry name" value="Glutamyl-Q tRNA(Asp) synthetase"/>
    <property type="match status" value="1"/>
</dbReference>
<evidence type="ECO:0000256" key="5">
    <source>
        <dbReference type="ARBA" id="ARBA00022840"/>
    </source>
</evidence>
<dbReference type="GO" id="GO:0006400">
    <property type="term" value="P:tRNA modification"/>
    <property type="evidence" value="ECO:0007669"/>
    <property type="project" value="InterPro"/>
</dbReference>
<dbReference type="Pfam" id="PF00749">
    <property type="entry name" value="tRNA-synt_1c"/>
    <property type="match status" value="1"/>
</dbReference>
<keyword evidence="2 7" id="KW-0479">Metal-binding</keyword>
<feature type="binding site" evidence="7">
    <location>
        <position position="182"/>
    </location>
    <ligand>
        <name>L-glutamate</name>
        <dbReference type="ChEBI" id="CHEBI:29985"/>
    </ligand>
</feature>
<gene>
    <name evidence="7" type="primary">gluQ</name>
    <name evidence="10" type="ORF">M997_1121</name>
</gene>
<keyword evidence="6 7" id="KW-0030">Aminoacyl-tRNA synthetase</keyword>
<dbReference type="RefSeq" id="WP_064719130.1">
    <property type="nucleotide sequence ID" value="NZ_LXEV01000016.1"/>
</dbReference>
<feature type="binding site" evidence="7">
    <location>
        <position position="46"/>
    </location>
    <ligand>
        <name>L-glutamate</name>
        <dbReference type="ChEBI" id="CHEBI:29985"/>
    </ligand>
</feature>
<evidence type="ECO:0000313" key="10">
    <source>
        <dbReference type="EMBL" id="OAT48659.1"/>
    </source>
</evidence>
<feature type="short sequence motif" description="'HIGH' region" evidence="7">
    <location>
        <begin position="13"/>
        <end position="23"/>
    </location>
</feature>
<dbReference type="GO" id="GO:0005829">
    <property type="term" value="C:cytosol"/>
    <property type="evidence" value="ECO:0007669"/>
    <property type="project" value="TreeGrafter"/>
</dbReference>
<dbReference type="GO" id="GO:0004818">
    <property type="term" value="F:glutamate-tRNA ligase activity"/>
    <property type="evidence" value="ECO:0007669"/>
    <property type="project" value="TreeGrafter"/>
</dbReference>
<sequence>MKEITDYIGRFAPSPTGYLHFGSLVTALGSYLQARAHHGRWLLRIDDIDPQREPSGAISAIIHTLEHFGLLWDGDIVFQSQRHEAYREVLSMLWQQGVCYHCHCSRHRLHDLGGVYDNHCRHRYDLTDNLFSAFKANKAWRLIQQHPIYHFEDEVQGTYYLKNPSLALEDMIIHRKDNLFAYNLVTVIDDHYQGVTEVVRGADLLDPTLRQISLHKQLNLPVPRYAHLPLAINHAGNKLSKQNHAHALPNTDPRVVIIDALHFLNQPVITGWQDYSLSELLEIATAQWSLSEVTQQGNQQQGYE</sequence>
<dbReference type="EC" id="6.1.1.-" evidence="7"/>
<reference evidence="10 11" key="1">
    <citation type="submission" date="2016-04" db="EMBL/GenBank/DDBJ databases">
        <title>ATOL: Assembling a taxonomically balanced genome-scale reconstruction of the evolutionary history of the Enterobacteriaceae.</title>
        <authorList>
            <person name="Plunkett G.III."/>
            <person name="Neeno-Eckwall E.C."/>
            <person name="Glasner J.D."/>
            <person name="Perna N.T."/>
        </authorList>
    </citation>
    <scope>NUCLEOTIDE SEQUENCE [LARGE SCALE GENOMIC DNA]</scope>
    <source>
        <strain evidence="10 11">ATCC 700826</strain>
    </source>
</reference>
<accession>A0AAJ3LUJ5</accession>
<dbReference type="InterPro" id="IPR000924">
    <property type="entry name" value="Glu/Gln-tRNA-synth"/>
</dbReference>
<organism evidence="10 11">
    <name type="scientific">Proteus hauseri ATCC 700826</name>
    <dbReference type="NCBI Taxonomy" id="1354271"/>
    <lineage>
        <taxon>Bacteria</taxon>
        <taxon>Pseudomonadati</taxon>
        <taxon>Pseudomonadota</taxon>
        <taxon>Gammaproteobacteria</taxon>
        <taxon>Enterobacterales</taxon>
        <taxon>Morganellaceae</taxon>
        <taxon>Proteus</taxon>
    </lineage>
</organism>
<keyword evidence="3 7" id="KW-0547">Nucleotide-binding</keyword>
<comment type="cofactor">
    <cofactor evidence="7">
        <name>Zn(2+)</name>
        <dbReference type="ChEBI" id="CHEBI:29105"/>
    </cofactor>
    <text evidence="7">Binds 1 zinc ion per subunit.</text>
</comment>
<dbReference type="PANTHER" id="PTHR43311:SF1">
    <property type="entry name" value="GLUTAMYL-Q TRNA(ASP) SYNTHETASE"/>
    <property type="match status" value="1"/>
</dbReference>
<dbReference type="InterPro" id="IPR020058">
    <property type="entry name" value="Glu/Gln-tRNA-synth_Ib_cat-dom"/>
</dbReference>
<evidence type="ECO:0000256" key="8">
    <source>
        <dbReference type="RuleBase" id="RU363037"/>
    </source>
</evidence>
<evidence type="ECO:0000256" key="7">
    <source>
        <dbReference type="HAMAP-Rule" id="MF_01428"/>
    </source>
</evidence>
<comment type="function">
    <text evidence="7">Catalyzes the tRNA-independent activation of glutamate in presence of ATP and the subsequent transfer of glutamate onto a tRNA(Asp). Glutamate is transferred on the 2-amino-5-(4,5-dihydroxy-2-cyclopenten-1-yl) moiety of the queuosine in the wobble position of the QUC anticodon.</text>
</comment>
<feature type="binding site" evidence="7">
    <location>
        <position position="241"/>
    </location>
    <ligand>
        <name>ATP</name>
        <dbReference type="ChEBI" id="CHEBI:30616"/>
    </ligand>
</feature>
<dbReference type="InterPro" id="IPR022380">
    <property type="entry name" value="Glu-Q_tRNA(Asp)_Synthase"/>
</dbReference>
<dbReference type="PRINTS" id="PR00987">
    <property type="entry name" value="TRNASYNTHGLU"/>
</dbReference>
<keyword evidence="4 7" id="KW-0862">Zinc</keyword>
<dbReference type="EMBL" id="LXEV01000016">
    <property type="protein sequence ID" value="OAT48659.1"/>
    <property type="molecule type" value="Genomic_DNA"/>
</dbReference>
<comment type="similarity">
    <text evidence="7">Belongs to the class-I aminoacyl-tRNA synthetase family. GluQ subfamily.</text>
</comment>
<comment type="caution">
    <text evidence="10">The sequence shown here is derived from an EMBL/GenBank/DDBJ whole genome shotgun (WGS) entry which is preliminary data.</text>
</comment>
<dbReference type="Gene3D" id="3.40.50.620">
    <property type="entry name" value="HUPs"/>
    <property type="match status" value="1"/>
</dbReference>
<dbReference type="PANTHER" id="PTHR43311">
    <property type="entry name" value="GLUTAMATE--TRNA LIGASE"/>
    <property type="match status" value="1"/>
</dbReference>
<feature type="domain" description="Glutamyl/glutaminyl-tRNA synthetase class Ib catalytic" evidence="9">
    <location>
        <begin position="10"/>
        <end position="247"/>
    </location>
</feature>
<protein>
    <recommendedName>
        <fullName evidence="7">Glutamyl-Q tRNA(Asp) synthetase</fullName>
        <shortName evidence="7">Glu-Q-RSs</shortName>
        <ecNumber evidence="7">6.1.1.-</ecNumber>
    </recommendedName>
</protein>
<dbReference type="GO" id="GO:0005524">
    <property type="term" value="F:ATP binding"/>
    <property type="evidence" value="ECO:0007669"/>
    <property type="project" value="UniProtKB-KW"/>
</dbReference>
<evidence type="ECO:0000256" key="2">
    <source>
        <dbReference type="ARBA" id="ARBA00022723"/>
    </source>
</evidence>
<proteinExistence type="inferred from homology"/>
<evidence type="ECO:0000256" key="4">
    <source>
        <dbReference type="ARBA" id="ARBA00022833"/>
    </source>
</evidence>
<dbReference type="InterPro" id="IPR014729">
    <property type="entry name" value="Rossmann-like_a/b/a_fold"/>
</dbReference>
<dbReference type="HAMAP" id="MF_01428">
    <property type="entry name" value="Glu_Q_tRNA_synth"/>
    <property type="match status" value="1"/>
</dbReference>
<feature type="binding site" evidence="7">
    <location>
        <position position="104"/>
    </location>
    <ligand>
        <name>Zn(2+)</name>
        <dbReference type="ChEBI" id="CHEBI:29105"/>
    </ligand>
</feature>
<dbReference type="InterPro" id="IPR049940">
    <property type="entry name" value="GluQ/Sye"/>
</dbReference>
<keyword evidence="11" id="KW-1185">Reference proteome</keyword>
<feature type="binding site" evidence="7">
    <location>
        <position position="120"/>
    </location>
    <ligand>
        <name>Zn(2+)</name>
        <dbReference type="ChEBI" id="CHEBI:29105"/>
    </ligand>
</feature>
<dbReference type="GO" id="GO:0006424">
    <property type="term" value="P:glutamyl-tRNA aminoacylation"/>
    <property type="evidence" value="ECO:0007669"/>
    <property type="project" value="InterPro"/>
</dbReference>
<feature type="short sequence motif" description="'KMSKS' region" evidence="7">
    <location>
        <begin position="238"/>
        <end position="242"/>
    </location>
</feature>
<keyword evidence="5 7" id="KW-0067">ATP-binding</keyword>
<evidence type="ECO:0000259" key="9">
    <source>
        <dbReference type="Pfam" id="PF00749"/>
    </source>
</evidence>
<feature type="binding site" evidence="7">
    <location>
        <position position="116"/>
    </location>
    <ligand>
        <name>Zn(2+)</name>
        <dbReference type="ChEBI" id="CHEBI:29105"/>
    </ligand>
</feature>
<evidence type="ECO:0000256" key="6">
    <source>
        <dbReference type="ARBA" id="ARBA00023146"/>
    </source>
</evidence>
<dbReference type="SUPFAM" id="SSF52374">
    <property type="entry name" value="Nucleotidylyl transferase"/>
    <property type="match status" value="1"/>
</dbReference>
<feature type="binding site" evidence="7">
    <location>
        <position position="102"/>
    </location>
    <ligand>
        <name>Zn(2+)</name>
        <dbReference type="ChEBI" id="CHEBI:29105"/>
    </ligand>
</feature>
<dbReference type="Proteomes" id="UP000078250">
    <property type="component" value="Unassembled WGS sequence"/>
</dbReference>
<evidence type="ECO:0000256" key="1">
    <source>
        <dbReference type="ARBA" id="ARBA00022598"/>
    </source>
</evidence>
<dbReference type="NCBIfam" id="TIGR03838">
    <property type="entry name" value="queuosine_YadB"/>
    <property type="match status" value="1"/>
</dbReference>